<comment type="caution">
    <text evidence="13">The sequence shown here is derived from an EMBL/GenBank/DDBJ whole genome shotgun (WGS) entry which is preliminary data.</text>
</comment>
<keyword evidence="14" id="KW-1185">Reference proteome</keyword>
<keyword evidence="7" id="KW-0479">Metal-binding</keyword>
<organism evidence="13 14">
    <name type="scientific">Peptoniphilus duerdenii ATCC BAA-1640</name>
    <dbReference type="NCBI Taxonomy" id="862517"/>
    <lineage>
        <taxon>Bacteria</taxon>
        <taxon>Bacillati</taxon>
        <taxon>Bacillota</taxon>
        <taxon>Tissierellia</taxon>
        <taxon>Tissierellales</taxon>
        <taxon>Peptoniphilaceae</taxon>
        <taxon>Peptoniphilus</taxon>
    </lineage>
</organism>
<dbReference type="InterPro" id="IPR007197">
    <property type="entry name" value="rSAM"/>
</dbReference>
<keyword evidence="5" id="KW-0004">4Fe-4S</keyword>
<dbReference type="Proteomes" id="UP000003280">
    <property type="component" value="Unassembled WGS sequence"/>
</dbReference>
<dbReference type="SFLD" id="SFLDG01066">
    <property type="entry name" value="organic_radical-activating_enz"/>
    <property type="match status" value="1"/>
</dbReference>
<keyword evidence="6" id="KW-0949">S-adenosyl-L-methionine</keyword>
<dbReference type="HOGENOM" id="CLU_058969_1_1_9"/>
<dbReference type="eggNOG" id="COG1180">
    <property type="taxonomic scope" value="Bacteria"/>
</dbReference>
<evidence type="ECO:0000256" key="1">
    <source>
        <dbReference type="ARBA" id="ARBA00001966"/>
    </source>
</evidence>
<keyword evidence="13" id="KW-0456">Lyase</keyword>
<dbReference type="GO" id="GO:0051539">
    <property type="term" value="F:4 iron, 4 sulfur cluster binding"/>
    <property type="evidence" value="ECO:0007669"/>
    <property type="project" value="UniProtKB-KW"/>
</dbReference>
<evidence type="ECO:0000313" key="14">
    <source>
        <dbReference type="Proteomes" id="UP000003280"/>
    </source>
</evidence>
<keyword evidence="13" id="KW-0670">Pyruvate</keyword>
<feature type="domain" description="Radical SAM core" evidence="12">
    <location>
        <begin position="73"/>
        <end position="300"/>
    </location>
</feature>
<dbReference type="STRING" id="862517.HMPREF9225_0012"/>
<dbReference type="SUPFAM" id="SSF102114">
    <property type="entry name" value="Radical SAM enzymes"/>
    <property type="match status" value="1"/>
</dbReference>
<dbReference type="PANTHER" id="PTHR30352:SF5">
    <property type="entry name" value="PYRUVATE FORMATE-LYASE 1-ACTIVATING ENZYME"/>
    <property type="match status" value="1"/>
</dbReference>
<evidence type="ECO:0000256" key="7">
    <source>
        <dbReference type="ARBA" id="ARBA00022723"/>
    </source>
</evidence>
<accession>E0NIM3</accession>
<dbReference type="InterPro" id="IPR034457">
    <property type="entry name" value="Organic_radical-activating"/>
</dbReference>
<dbReference type="RefSeq" id="WP_008900848.1">
    <property type="nucleotide sequence ID" value="NZ_GL397071.1"/>
</dbReference>
<feature type="compositionally biased region" description="Low complexity" evidence="11">
    <location>
        <begin position="9"/>
        <end position="25"/>
    </location>
</feature>
<dbReference type="CDD" id="cd01335">
    <property type="entry name" value="Radical_SAM"/>
    <property type="match status" value="1"/>
</dbReference>
<dbReference type="SFLD" id="SFLDS00029">
    <property type="entry name" value="Radical_SAM"/>
    <property type="match status" value="1"/>
</dbReference>
<evidence type="ECO:0000256" key="10">
    <source>
        <dbReference type="ARBA" id="ARBA00023014"/>
    </source>
</evidence>
<evidence type="ECO:0000256" key="8">
    <source>
        <dbReference type="ARBA" id="ARBA00023002"/>
    </source>
</evidence>
<evidence type="ECO:0000256" key="11">
    <source>
        <dbReference type="SAM" id="MobiDB-lite"/>
    </source>
</evidence>
<dbReference type="GO" id="GO:0046872">
    <property type="term" value="F:metal ion binding"/>
    <property type="evidence" value="ECO:0007669"/>
    <property type="project" value="UniProtKB-KW"/>
</dbReference>
<feature type="region of interest" description="Disordered" evidence="11">
    <location>
        <begin position="1"/>
        <end position="25"/>
    </location>
</feature>
<evidence type="ECO:0000256" key="2">
    <source>
        <dbReference type="ARBA" id="ARBA00003141"/>
    </source>
</evidence>
<protein>
    <recommendedName>
        <fullName evidence="4">Pyruvate formate-lyase-activating enzyme</fullName>
    </recommendedName>
</protein>
<dbReference type="InterPro" id="IPR058240">
    <property type="entry name" value="rSAM_sf"/>
</dbReference>
<dbReference type="InterPro" id="IPR013785">
    <property type="entry name" value="Aldolase_TIM"/>
</dbReference>
<dbReference type="AlphaFoldDB" id="E0NIM3"/>
<name>E0NIM3_9FIRM</name>
<dbReference type="PROSITE" id="PS01087">
    <property type="entry name" value="RADICAL_ACTIVATING"/>
    <property type="match status" value="1"/>
</dbReference>
<dbReference type="PROSITE" id="PS51918">
    <property type="entry name" value="RADICAL_SAM"/>
    <property type="match status" value="1"/>
</dbReference>
<evidence type="ECO:0000256" key="5">
    <source>
        <dbReference type="ARBA" id="ARBA00022485"/>
    </source>
</evidence>
<evidence type="ECO:0000313" key="13">
    <source>
        <dbReference type="EMBL" id="EFM26318.1"/>
    </source>
</evidence>
<comment type="function">
    <text evidence="2">Activation of pyruvate formate-lyase under anaerobic conditions by generation of an organic free radical, using S-adenosylmethionine and reduced flavodoxin as cosubstrates to produce 5'-deoxy-adenosine.</text>
</comment>
<comment type="similarity">
    <text evidence="3">Belongs to the organic radical-activating enzymes family.</text>
</comment>
<reference evidence="13 14" key="1">
    <citation type="submission" date="2010-07" db="EMBL/GenBank/DDBJ databases">
        <authorList>
            <person name="Muzny D."/>
            <person name="Qin X."/>
            <person name="Deng J."/>
            <person name="Jiang H."/>
            <person name="Liu Y."/>
            <person name="Qu J."/>
            <person name="Song X.-Z."/>
            <person name="Zhang L."/>
            <person name="Thornton R."/>
            <person name="Coyle M."/>
            <person name="Francisco L."/>
            <person name="Jackson L."/>
            <person name="Javaid M."/>
            <person name="Korchina V."/>
            <person name="Kovar C."/>
            <person name="Mata R."/>
            <person name="Mathew T."/>
            <person name="Ngo R."/>
            <person name="Nguyen L."/>
            <person name="Nguyen N."/>
            <person name="Okwuonu G."/>
            <person name="Ongeri F."/>
            <person name="Pham C."/>
            <person name="Simmons D."/>
            <person name="Wilczek-Boney K."/>
            <person name="Hale W."/>
            <person name="Jakkamsetti A."/>
            <person name="Pham P."/>
            <person name="Ruth R."/>
            <person name="San Lucas F."/>
            <person name="Warren J."/>
            <person name="Zhang J."/>
            <person name="Zhao Z."/>
            <person name="Zhou C."/>
            <person name="Zhu D."/>
            <person name="Lee S."/>
            <person name="Bess C."/>
            <person name="Blankenburg K."/>
            <person name="Forbes L."/>
            <person name="Fu Q."/>
            <person name="Gubbala S."/>
            <person name="Hirani K."/>
            <person name="Jayaseelan J.C."/>
            <person name="Lara F."/>
            <person name="Munidasa M."/>
            <person name="Palculict T."/>
            <person name="Patil S."/>
            <person name="Pu L.-L."/>
            <person name="Saada N."/>
            <person name="Tang L."/>
            <person name="Weissenberger G."/>
            <person name="Zhu Y."/>
            <person name="Hemphill L."/>
            <person name="Shang Y."/>
            <person name="Youmans B."/>
            <person name="Ayvaz T."/>
            <person name="Ross M."/>
            <person name="Santibanez J."/>
            <person name="Aqrawi P."/>
            <person name="Gross S."/>
            <person name="Joshi V."/>
            <person name="Fowler G."/>
            <person name="Nazareth L."/>
            <person name="Reid J."/>
            <person name="Worley K."/>
            <person name="Petrosino J."/>
            <person name="Highlander S."/>
            <person name="Gibbs R."/>
        </authorList>
    </citation>
    <scope>NUCLEOTIDE SEQUENCE [LARGE SCALE GENOMIC DNA]</scope>
    <source>
        <strain evidence="13 14">ATCC BAA-1640</strain>
    </source>
</reference>
<keyword evidence="8 13" id="KW-0560">Oxidoreductase</keyword>
<dbReference type="PANTHER" id="PTHR30352">
    <property type="entry name" value="PYRUVATE FORMATE-LYASE-ACTIVATING ENZYME"/>
    <property type="match status" value="1"/>
</dbReference>
<dbReference type="EMBL" id="AEEH01000009">
    <property type="protein sequence ID" value="EFM26318.1"/>
    <property type="molecule type" value="Genomic_DNA"/>
</dbReference>
<keyword evidence="9" id="KW-0408">Iron</keyword>
<keyword evidence="10" id="KW-0411">Iron-sulfur</keyword>
<dbReference type="NCBIfam" id="TIGR02493">
    <property type="entry name" value="PFLA"/>
    <property type="match status" value="1"/>
</dbReference>
<evidence type="ECO:0000259" key="12">
    <source>
        <dbReference type="PROSITE" id="PS51918"/>
    </source>
</evidence>
<dbReference type="InterPro" id="IPR001989">
    <property type="entry name" value="Radical_activat_CS"/>
</dbReference>
<gene>
    <name evidence="13" type="primary">pflA</name>
    <name evidence="13" type="ORF">HMPREF9225_0012</name>
</gene>
<dbReference type="GO" id="GO:0016829">
    <property type="term" value="F:lyase activity"/>
    <property type="evidence" value="ECO:0007669"/>
    <property type="project" value="UniProtKB-KW"/>
</dbReference>
<evidence type="ECO:0000256" key="4">
    <source>
        <dbReference type="ARBA" id="ARBA00021356"/>
    </source>
</evidence>
<dbReference type="GO" id="GO:0043365">
    <property type="term" value="F:[formate-C-acetyltransferase]-activating enzyme activity"/>
    <property type="evidence" value="ECO:0007669"/>
    <property type="project" value="InterPro"/>
</dbReference>
<proteinExistence type="inferred from homology"/>
<evidence type="ECO:0000256" key="9">
    <source>
        <dbReference type="ARBA" id="ARBA00023004"/>
    </source>
</evidence>
<evidence type="ECO:0000256" key="6">
    <source>
        <dbReference type="ARBA" id="ARBA00022691"/>
    </source>
</evidence>
<sequence>MDLNHLKKNNLNENISSENISTSDNTMDSPLFNSAYRDENPILNCENKNLDRESKSTDKILGRVHSIETFGAVDGPGLRYILFLQGCPMRCLYCHNPDTWRTTGGKLMSVEEVLNDYEKYRVYLKNGGITVTGGEPLLQMDFVTELFKEAKKRNIHTALDSSGALFSRETNLEKYKELIKYVDLVLLDIKHIDDEGHRKLTGFSNRNILDFLKFLDENGVEVWIRHVIVPGITYDAKLLERLGYELGRYKNIKKVDVLPYHNMGEKKYEELGIEYPLKGTKPMTDKHAKSARDVILYGMRKYRMESR</sequence>
<dbReference type="Gene3D" id="3.20.20.70">
    <property type="entry name" value="Aldolase class I"/>
    <property type="match status" value="1"/>
</dbReference>
<dbReference type="Pfam" id="PF04055">
    <property type="entry name" value="Radical_SAM"/>
    <property type="match status" value="1"/>
</dbReference>
<dbReference type="InterPro" id="IPR012838">
    <property type="entry name" value="PFL1_activating"/>
</dbReference>
<evidence type="ECO:0000256" key="3">
    <source>
        <dbReference type="ARBA" id="ARBA00009777"/>
    </source>
</evidence>
<comment type="cofactor">
    <cofactor evidence="1">
        <name>[4Fe-4S] cluster</name>
        <dbReference type="ChEBI" id="CHEBI:49883"/>
    </cofactor>
</comment>